<evidence type="ECO:0000313" key="1">
    <source>
        <dbReference type="EMBL" id="SHF43085.1"/>
    </source>
</evidence>
<evidence type="ECO:0000313" key="2">
    <source>
        <dbReference type="Proteomes" id="UP000184436"/>
    </source>
</evidence>
<keyword evidence="2" id="KW-1185">Reference proteome</keyword>
<dbReference type="EMBL" id="FQVD01000019">
    <property type="protein sequence ID" value="SHF43085.1"/>
    <property type="molecule type" value="Genomic_DNA"/>
</dbReference>
<dbReference type="AlphaFoldDB" id="A0A1M5BL10"/>
<protein>
    <submittedName>
        <fullName evidence="1">Uncharacterized protein</fullName>
    </submittedName>
</protein>
<dbReference type="Proteomes" id="UP000184436">
    <property type="component" value="Unassembled WGS sequence"/>
</dbReference>
<dbReference type="RefSeq" id="WP_159106357.1">
    <property type="nucleotide sequence ID" value="NZ_FQVD01000019.1"/>
</dbReference>
<sequence length="54" mass="6100">MDKGIPYACKDENKGVCNNEIFLQESNTLLTKVIAIPISGDDVLWFGFLCFLFK</sequence>
<gene>
    <name evidence="1" type="ORF">SAMN05444349_11949</name>
</gene>
<accession>A0A1M5BL10</accession>
<organism evidence="1 2">
    <name type="scientific">Bacteroides faecichinchillae</name>
    <dbReference type="NCBI Taxonomy" id="871325"/>
    <lineage>
        <taxon>Bacteria</taxon>
        <taxon>Pseudomonadati</taxon>
        <taxon>Bacteroidota</taxon>
        <taxon>Bacteroidia</taxon>
        <taxon>Bacteroidales</taxon>
        <taxon>Bacteroidaceae</taxon>
        <taxon>Bacteroides</taxon>
    </lineage>
</organism>
<proteinExistence type="predicted"/>
<name>A0A1M5BL10_9BACE</name>
<reference evidence="1 2" key="1">
    <citation type="submission" date="2016-11" db="EMBL/GenBank/DDBJ databases">
        <authorList>
            <person name="Jaros S."/>
            <person name="Januszkiewicz K."/>
            <person name="Wedrychowicz H."/>
        </authorList>
    </citation>
    <scope>NUCLEOTIDE SEQUENCE [LARGE SCALE GENOMIC DNA]</scope>
    <source>
        <strain evidence="1 2">DSM 26883</strain>
    </source>
</reference>